<dbReference type="EMBL" id="BARV01005883">
    <property type="protein sequence ID" value="GAI04704.1"/>
    <property type="molecule type" value="Genomic_DNA"/>
</dbReference>
<proteinExistence type="predicted"/>
<evidence type="ECO:0000313" key="1">
    <source>
        <dbReference type="EMBL" id="GAI04704.1"/>
    </source>
</evidence>
<dbReference type="InterPro" id="IPR007530">
    <property type="entry name" value="Aminoglycoside_adenylylTfrase"/>
</dbReference>
<gene>
    <name evidence="1" type="ORF">S06H3_11967</name>
</gene>
<protein>
    <submittedName>
        <fullName evidence="1">Uncharacterized protein</fullName>
    </submittedName>
</protein>
<name>X1MEA1_9ZZZZ</name>
<organism evidence="1">
    <name type="scientific">marine sediment metagenome</name>
    <dbReference type="NCBI Taxonomy" id="412755"/>
    <lineage>
        <taxon>unclassified sequences</taxon>
        <taxon>metagenomes</taxon>
        <taxon>ecological metagenomes</taxon>
    </lineage>
</organism>
<accession>X1MEA1</accession>
<dbReference type="SUPFAM" id="SSF81631">
    <property type="entry name" value="PAP/OAS1 substrate-binding domain"/>
    <property type="match status" value="1"/>
</dbReference>
<comment type="caution">
    <text evidence="1">The sequence shown here is derived from an EMBL/GenBank/DDBJ whole genome shotgun (WGS) entry which is preliminary data.</text>
</comment>
<dbReference type="AlphaFoldDB" id="X1MEA1"/>
<sequence>MGTVLRMLEWHARAVNGWDYDTWYGGRFLNEWADRRAVAQLRDAFGHFDEEDSWRVLLATMELFHWLARETANHLGYDYPEILDTNVSELITKLHSEA</sequence>
<reference evidence="1" key="1">
    <citation type="journal article" date="2014" name="Front. Microbiol.">
        <title>High frequency of phylogenetically diverse reductive dehalogenase-homologous genes in deep subseafloor sedimentary metagenomes.</title>
        <authorList>
            <person name="Kawai M."/>
            <person name="Futagami T."/>
            <person name="Toyoda A."/>
            <person name="Takaki Y."/>
            <person name="Nishi S."/>
            <person name="Hori S."/>
            <person name="Arai W."/>
            <person name="Tsubouchi T."/>
            <person name="Morono Y."/>
            <person name="Uchiyama I."/>
            <person name="Ito T."/>
            <person name="Fujiyama A."/>
            <person name="Inagaki F."/>
            <person name="Takami H."/>
        </authorList>
    </citation>
    <scope>NUCLEOTIDE SEQUENCE</scope>
    <source>
        <strain evidence="1">Expedition CK06-06</strain>
    </source>
</reference>
<dbReference type="Gene3D" id="1.20.120.330">
    <property type="entry name" value="Nucleotidyltransferases domain 2"/>
    <property type="match status" value="1"/>
</dbReference>
<dbReference type="Pfam" id="PF04439">
    <property type="entry name" value="Adenyl_transf"/>
    <property type="match status" value="1"/>
</dbReference>